<evidence type="ECO:0000256" key="4">
    <source>
        <dbReference type="ARBA" id="ARBA00022679"/>
    </source>
</evidence>
<evidence type="ECO:0000313" key="8">
    <source>
        <dbReference type="Proteomes" id="UP001216139"/>
    </source>
</evidence>
<accession>A0ABY7TH50</accession>
<dbReference type="SMART" id="SM00138">
    <property type="entry name" value="MeTrc"/>
    <property type="match status" value="1"/>
</dbReference>
<feature type="domain" description="CheR-type methyltransferase" evidence="6">
    <location>
        <begin position="1"/>
        <end position="141"/>
    </location>
</feature>
<dbReference type="EMBL" id="CP117167">
    <property type="protein sequence ID" value="WCT15038.1"/>
    <property type="molecule type" value="Genomic_DNA"/>
</dbReference>
<dbReference type="Pfam" id="PF03705">
    <property type="entry name" value="CheR_N"/>
    <property type="match status" value="1"/>
</dbReference>
<dbReference type="Gene3D" id="3.40.50.150">
    <property type="entry name" value="Vaccinia Virus protein VP39"/>
    <property type="match status" value="1"/>
</dbReference>
<evidence type="ECO:0000313" key="7">
    <source>
        <dbReference type="EMBL" id="WCT15038.1"/>
    </source>
</evidence>
<evidence type="ECO:0000256" key="3">
    <source>
        <dbReference type="ARBA" id="ARBA00022603"/>
    </source>
</evidence>
<dbReference type="Pfam" id="PF01739">
    <property type="entry name" value="CheR"/>
    <property type="match status" value="1"/>
</dbReference>
<reference evidence="7 8" key="1">
    <citation type="submission" date="2023-02" db="EMBL/GenBank/DDBJ databases">
        <title>Genome sequence of Mucilaginibacter jinjuensis strain KACC 16571.</title>
        <authorList>
            <person name="Kim S."/>
            <person name="Heo J."/>
            <person name="Kwon S.-W."/>
        </authorList>
    </citation>
    <scope>NUCLEOTIDE SEQUENCE [LARGE SCALE GENOMIC DNA]</scope>
    <source>
        <strain evidence="7 8">KACC 16571</strain>
    </source>
</reference>
<evidence type="ECO:0000256" key="2">
    <source>
        <dbReference type="ARBA" id="ARBA00012534"/>
    </source>
</evidence>
<dbReference type="SUPFAM" id="SSF47757">
    <property type="entry name" value="Chemotaxis receptor methyltransferase CheR, N-terminal domain"/>
    <property type="match status" value="1"/>
</dbReference>
<keyword evidence="5" id="KW-0949">S-adenosyl-L-methionine</keyword>
<protein>
    <recommendedName>
        <fullName evidence="2">protein-glutamate O-methyltransferase</fullName>
        <ecNumber evidence="2">2.1.1.80</ecNumber>
    </recommendedName>
</protein>
<dbReference type="SUPFAM" id="SSF53335">
    <property type="entry name" value="S-adenosyl-L-methionine-dependent methyltransferases"/>
    <property type="match status" value="1"/>
</dbReference>
<organism evidence="7 8">
    <name type="scientific">Mucilaginibacter jinjuensis</name>
    <dbReference type="NCBI Taxonomy" id="1176721"/>
    <lineage>
        <taxon>Bacteria</taxon>
        <taxon>Pseudomonadati</taxon>
        <taxon>Bacteroidota</taxon>
        <taxon>Sphingobacteriia</taxon>
        <taxon>Sphingobacteriales</taxon>
        <taxon>Sphingobacteriaceae</taxon>
        <taxon>Mucilaginibacter</taxon>
    </lineage>
</organism>
<sequence>MLLRTHTGNDFALYKKSTITRRIDRRIAYHQFTDYAQYANYIKDNPEETGNLFNELLIGVTKFFRDAAAFESLKHILKELLKHKKADEPFRVWVAGCSTGEEAYSVAVLLVEAVNELKQKIGPKIQVYATDLDAEALNTHV</sequence>
<dbReference type="Proteomes" id="UP001216139">
    <property type="component" value="Chromosome"/>
</dbReference>
<keyword evidence="3" id="KW-0489">Methyltransferase</keyword>
<dbReference type="InterPro" id="IPR029063">
    <property type="entry name" value="SAM-dependent_MTases_sf"/>
</dbReference>
<dbReference type="InterPro" id="IPR050903">
    <property type="entry name" value="Bact_Chemotaxis_MeTrfase"/>
</dbReference>
<dbReference type="InterPro" id="IPR022641">
    <property type="entry name" value="CheR_N"/>
</dbReference>
<dbReference type="Gene3D" id="1.10.155.10">
    <property type="entry name" value="Chemotaxis receptor methyltransferase CheR, N-terminal domain"/>
    <property type="match status" value="1"/>
</dbReference>
<dbReference type="InterPro" id="IPR036804">
    <property type="entry name" value="CheR_N_sf"/>
</dbReference>
<proteinExistence type="predicted"/>
<dbReference type="PRINTS" id="PR00996">
    <property type="entry name" value="CHERMTFRASE"/>
</dbReference>
<evidence type="ECO:0000256" key="1">
    <source>
        <dbReference type="ARBA" id="ARBA00001541"/>
    </source>
</evidence>
<dbReference type="InterPro" id="IPR000780">
    <property type="entry name" value="CheR_MeTrfase"/>
</dbReference>
<dbReference type="PROSITE" id="PS50123">
    <property type="entry name" value="CHER"/>
    <property type="match status" value="1"/>
</dbReference>
<keyword evidence="8" id="KW-1185">Reference proteome</keyword>
<keyword evidence="4" id="KW-0808">Transferase</keyword>
<dbReference type="PANTHER" id="PTHR24422">
    <property type="entry name" value="CHEMOTAXIS PROTEIN METHYLTRANSFERASE"/>
    <property type="match status" value="1"/>
</dbReference>
<dbReference type="EC" id="2.1.1.80" evidence="2"/>
<dbReference type="InterPro" id="IPR022642">
    <property type="entry name" value="CheR_C"/>
</dbReference>
<comment type="catalytic activity">
    <reaction evidence="1">
        <text>L-glutamyl-[protein] + S-adenosyl-L-methionine = [protein]-L-glutamate 5-O-methyl ester + S-adenosyl-L-homocysteine</text>
        <dbReference type="Rhea" id="RHEA:24452"/>
        <dbReference type="Rhea" id="RHEA-COMP:10208"/>
        <dbReference type="Rhea" id="RHEA-COMP:10311"/>
        <dbReference type="ChEBI" id="CHEBI:29973"/>
        <dbReference type="ChEBI" id="CHEBI:57856"/>
        <dbReference type="ChEBI" id="CHEBI:59789"/>
        <dbReference type="ChEBI" id="CHEBI:82795"/>
        <dbReference type="EC" id="2.1.1.80"/>
    </reaction>
</comment>
<gene>
    <name evidence="7" type="ORF">PQO05_13175</name>
</gene>
<evidence type="ECO:0000256" key="5">
    <source>
        <dbReference type="ARBA" id="ARBA00022691"/>
    </source>
</evidence>
<name>A0ABY7TH50_9SPHI</name>
<evidence type="ECO:0000259" key="6">
    <source>
        <dbReference type="PROSITE" id="PS50123"/>
    </source>
</evidence>
<dbReference type="RefSeq" id="WP_273633530.1">
    <property type="nucleotide sequence ID" value="NZ_CP117167.1"/>
</dbReference>